<dbReference type="GO" id="GO:0042744">
    <property type="term" value="P:hydrogen peroxide catabolic process"/>
    <property type="evidence" value="ECO:0007669"/>
    <property type="project" value="UniProtKB-KW"/>
</dbReference>
<evidence type="ECO:0000256" key="3">
    <source>
        <dbReference type="ARBA" id="ARBA00002322"/>
    </source>
</evidence>
<keyword evidence="6" id="KW-0349">Heme</keyword>
<evidence type="ECO:0000256" key="1">
    <source>
        <dbReference type="ARBA" id="ARBA00000189"/>
    </source>
</evidence>
<evidence type="ECO:0000256" key="6">
    <source>
        <dbReference type="ARBA" id="ARBA00022617"/>
    </source>
</evidence>
<dbReference type="PANTHER" id="PTHR31388:SF264">
    <property type="entry name" value="PEROXIDASE 59"/>
    <property type="match status" value="1"/>
</dbReference>
<keyword evidence="11" id="KW-0408">Iron</keyword>
<dbReference type="GO" id="GO:0140825">
    <property type="term" value="F:lactoperoxidase activity"/>
    <property type="evidence" value="ECO:0007669"/>
    <property type="project" value="UniProtKB-EC"/>
</dbReference>
<evidence type="ECO:0000256" key="15">
    <source>
        <dbReference type="PIRSR" id="PIRSR600823-3"/>
    </source>
</evidence>
<comment type="catalytic activity">
    <reaction evidence="1">
        <text>2 a phenolic donor + H2O2 = 2 a phenolic radical donor + 2 H2O</text>
        <dbReference type="Rhea" id="RHEA:56136"/>
        <dbReference type="ChEBI" id="CHEBI:15377"/>
        <dbReference type="ChEBI" id="CHEBI:16240"/>
        <dbReference type="ChEBI" id="CHEBI:139520"/>
        <dbReference type="ChEBI" id="CHEBI:139521"/>
        <dbReference type="EC" id="1.11.1.7"/>
    </reaction>
</comment>
<accession>A0A7H4LR66</accession>
<dbReference type="PANTHER" id="PTHR31388">
    <property type="entry name" value="PEROXIDASE 72-RELATED"/>
    <property type="match status" value="1"/>
</dbReference>
<proteinExistence type="predicted"/>
<gene>
    <name evidence="19" type="ORF">CAMPLR22A2D_LOCUS5739</name>
</gene>
<evidence type="ECO:0000256" key="10">
    <source>
        <dbReference type="ARBA" id="ARBA00023002"/>
    </source>
</evidence>
<comment type="cofactor">
    <cofactor evidence="2">
        <name>heme b</name>
        <dbReference type="ChEBI" id="CHEBI:60344"/>
    </cofactor>
</comment>
<comment type="cofactor">
    <cofactor evidence="15">
        <name>Ca(2+)</name>
        <dbReference type="ChEBI" id="CHEBI:29108"/>
    </cofactor>
    <text evidence="15">Binds 2 calcium ions per subunit.</text>
</comment>
<evidence type="ECO:0000256" key="16">
    <source>
        <dbReference type="PIRSR" id="PIRSR600823-4"/>
    </source>
</evidence>
<evidence type="ECO:0000256" key="8">
    <source>
        <dbReference type="ARBA" id="ARBA00022729"/>
    </source>
</evidence>
<evidence type="ECO:0000256" key="2">
    <source>
        <dbReference type="ARBA" id="ARBA00001970"/>
    </source>
</evidence>
<name>A0A7H4LR66_WHEAT</name>
<dbReference type="SUPFAM" id="SSF48113">
    <property type="entry name" value="Heme-dependent peroxidases"/>
    <property type="match status" value="1"/>
</dbReference>
<evidence type="ECO:0000256" key="12">
    <source>
        <dbReference type="ARBA" id="ARBA00023180"/>
    </source>
</evidence>
<feature type="active site" description="Proton acceptor" evidence="14">
    <location>
        <position position="90"/>
    </location>
</feature>
<evidence type="ECO:0000256" key="14">
    <source>
        <dbReference type="PIRSR" id="PIRSR600823-1"/>
    </source>
</evidence>
<evidence type="ECO:0000256" key="17">
    <source>
        <dbReference type="SAM" id="SignalP"/>
    </source>
</evidence>
<evidence type="ECO:0000313" key="19">
    <source>
        <dbReference type="EMBL" id="SPT21105.1"/>
    </source>
</evidence>
<feature type="chain" id="PRO_5028964411" description="Plant heme peroxidase family profile domain-containing protein" evidence="17">
    <location>
        <begin position="24"/>
        <end position="102"/>
    </location>
</feature>
<dbReference type="InterPro" id="IPR002016">
    <property type="entry name" value="Haem_peroxidase"/>
</dbReference>
<reference evidence="19 20" key="1">
    <citation type="submission" date="2018-05" db="EMBL/GenBank/DDBJ databases">
        <authorList>
            <person name="Thind KAUR A."/>
        </authorList>
    </citation>
    <scope>NUCLEOTIDE SEQUENCE [LARGE SCALE GENOMIC DNA]</scope>
</reference>
<keyword evidence="4" id="KW-0964">Secreted</keyword>
<dbReference type="PRINTS" id="PR00461">
    <property type="entry name" value="PLPEROXIDASE"/>
</dbReference>
<evidence type="ECO:0000259" key="18">
    <source>
        <dbReference type="PROSITE" id="PS50873"/>
    </source>
</evidence>
<feature type="signal peptide" evidence="17">
    <location>
        <begin position="1"/>
        <end position="23"/>
    </location>
</feature>
<dbReference type="InterPro" id="IPR019794">
    <property type="entry name" value="Peroxidases_AS"/>
</dbReference>
<dbReference type="PROSITE" id="PS00436">
    <property type="entry name" value="PEROXIDASE_2"/>
    <property type="match status" value="1"/>
</dbReference>
<dbReference type="Proteomes" id="UP000280104">
    <property type="component" value="Chromosome II"/>
</dbReference>
<keyword evidence="9 15" id="KW-0106">Calcium</keyword>
<dbReference type="GO" id="GO:0006979">
    <property type="term" value="P:response to oxidative stress"/>
    <property type="evidence" value="ECO:0007669"/>
    <property type="project" value="InterPro"/>
</dbReference>
<evidence type="ECO:0000256" key="13">
    <source>
        <dbReference type="ARBA" id="ARBA00023324"/>
    </source>
</evidence>
<evidence type="ECO:0000256" key="5">
    <source>
        <dbReference type="ARBA" id="ARBA00022559"/>
    </source>
</evidence>
<dbReference type="GO" id="GO:0046872">
    <property type="term" value="F:metal ion binding"/>
    <property type="evidence" value="ECO:0007669"/>
    <property type="project" value="UniProtKB-KW"/>
</dbReference>
<dbReference type="PROSITE" id="PS50873">
    <property type="entry name" value="PEROXIDASE_4"/>
    <property type="match status" value="1"/>
</dbReference>
<dbReference type="Gene3D" id="1.10.520.10">
    <property type="match status" value="1"/>
</dbReference>
<comment type="function">
    <text evidence="3">Removal of H(2)O(2), oxidation of toxic reductants, biosynthesis and degradation of lignin, suberization, auxin catabolism, response to environmental stresses such as wounding, pathogen attack and oxidative stress. These functions might be dependent on each isozyme/isoform in each plant tissue.</text>
</comment>
<protein>
    <recommendedName>
        <fullName evidence="18">Plant heme peroxidase family profile domain-containing protein</fullName>
    </recommendedName>
</protein>
<feature type="binding site" evidence="15">
    <location>
        <position position="91"/>
    </location>
    <ligand>
        <name>Ca(2+)</name>
        <dbReference type="ChEBI" id="CHEBI:29108"/>
        <label>1</label>
    </ligand>
</feature>
<dbReference type="InterPro" id="IPR000823">
    <property type="entry name" value="Peroxidase_pln"/>
</dbReference>
<sequence length="102" mass="10832">MASSRTAAMLVLMAAVLCPAALCKPSAAFISMPTDHVGGRIPPVSPAEGLAFNFHSDSCPQLQDVVRSAVQTALQSEIALAAGLLRIFFHDCFPQAVMRRSF</sequence>
<feature type="domain" description="Plant heme peroxidase family profile" evidence="18">
    <location>
        <begin position="49"/>
        <end position="93"/>
    </location>
</feature>
<keyword evidence="5" id="KW-0575">Peroxidase</keyword>
<evidence type="ECO:0000256" key="7">
    <source>
        <dbReference type="ARBA" id="ARBA00022723"/>
    </source>
</evidence>
<keyword evidence="10" id="KW-0560">Oxidoreductase</keyword>
<dbReference type="AlphaFoldDB" id="A0A7H4LR66"/>
<evidence type="ECO:0000256" key="4">
    <source>
        <dbReference type="ARBA" id="ARBA00022525"/>
    </source>
</evidence>
<evidence type="ECO:0000256" key="9">
    <source>
        <dbReference type="ARBA" id="ARBA00022837"/>
    </source>
</evidence>
<keyword evidence="7 15" id="KW-0479">Metal-binding</keyword>
<keyword evidence="13" id="KW-0376">Hydrogen peroxide</keyword>
<dbReference type="GO" id="GO:0020037">
    <property type="term" value="F:heme binding"/>
    <property type="evidence" value="ECO:0007669"/>
    <property type="project" value="InterPro"/>
</dbReference>
<evidence type="ECO:0000313" key="20">
    <source>
        <dbReference type="Proteomes" id="UP000280104"/>
    </source>
</evidence>
<dbReference type="EMBL" id="LS480641">
    <property type="protein sequence ID" value="SPT21105.1"/>
    <property type="molecule type" value="Genomic_DNA"/>
</dbReference>
<organism evidence="19 20">
    <name type="scientific">Triticum aestivum</name>
    <name type="common">Wheat</name>
    <dbReference type="NCBI Taxonomy" id="4565"/>
    <lineage>
        <taxon>Eukaryota</taxon>
        <taxon>Viridiplantae</taxon>
        <taxon>Streptophyta</taxon>
        <taxon>Embryophyta</taxon>
        <taxon>Tracheophyta</taxon>
        <taxon>Spermatophyta</taxon>
        <taxon>Magnoliopsida</taxon>
        <taxon>Liliopsida</taxon>
        <taxon>Poales</taxon>
        <taxon>Poaceae</taxon>
        <taxon>BOP clade</taxon>
        <taxon>Pooideae</taxon>
        <taxon>Triticodae</taxon>
        <taxon>Triticeae</taxon>
        <taxon>Triticinae</taxon>
        <taxon>Triticum</taxon>
    </lineage>
</organism>
<dbReference type="InterPro" id="IPR010255">
    <property type="entry name" value="Haem_peroxidase_sf"/>
</dbReference>
<keyword evidence="8 17" id="KW-0732">Signal</keyword>
<evidence type="ECO:0000256" key="11">
    <source>
        <dbReference type="ARBA" id="ARBA00023004"/>
    </source>
</evidence>
<feature type="site" description="Transition state stabilizer" evidence="16">
    <location>
        <position position="86"/>
    </location>
</feature>
<keyword evidence="12" id="KW-0325">Glycoprotein</keyword>